<gene>
    <name evidence="3" type="ORF">ACFQZW_08520</name>
</gene>
<keyword evidence="4" id="KW-1185">Reference proteome</keyword>
<evidence type="ECO:0000256" key="1">
    <source>
        <dbReference type="ARBA" id="ARBA00007637"/>
    </source>
</evidence>
<evidence type="ECO:0000259" key="2">
    <source>
        <dbReference type="Pfam" id="PF01370"/>
    </source>
</evidence>
<dbReference type="Gene3D" id="3.40.50.720">
    <property type="entry name" value="NAD(P)-binding Rossmann-like Domain"/>
    <property type="match status" value="1"/>
</dbReference>
<dbReference type="InterPro" id="IPR036291">
    <property type="entry name" value="NAD(P)-bd_dom_sf"/>
</dbReference>
<protein>
    <submittedName>
        <fullName evidence="3">NAD-dependent epimerase/dehydratase family protein</fullName>
    </submittedName>
</protein>
<comment type="caution">
    <text evidence="3">The sequence shown here is derived from an EMBL/GenBank/DDBJ whole genome shotgun (WGS) entry which is preliminary data.</text>
</comment>
<dbReference type="RefSeq" id="WP_386782377.1">
    <property type="nucleotide sequence ID" value="NZ_JBHTIC010000008.1"/>
</dbReference>
<accession>A0ABW2Z866</accession>
<feature type="domain" description="NAD-dependent epimerase/dehydratase" evidence="2">
    <location>
        <begin position="4"/>
        <end position="238"/>
    </location>
</feature>
<evidence type="ECO:0000313" key="3">
    <source>
        <dbReference type="EMBL" id="MFD0762123.1"/>
    </source>
</evidence>
<dbReference type="PANTHER" id="PTHR43000">
    <property type="entry name" value="DTDP-D-GLUCOSE 4,6-DEHYDRATASE-RELATED"/>
    <property type="match status" value="1"/>
</dbReference>
<dbReference type="InterPro" id="IPR001509">
    <property type="entry name" value="Epimerase_deHydtase"/>
</dbReference>
<dbReference type="Proteomes" id="UP001597032">
    <property type="component" value="Unassembled WGS sequence"/>
</dbReference>
<dbReference type="EMBL" id="JBHTIC010000008">
    <property type="protein sequence ID" value="MFD0762123.1"/>
    <property type="molecule type" value="Genomic_DNA"/>
</dbReference>
<proteinExistence type="inferred from homology"/>
<name>A0ABW2Z866_9FLAO</name>
<dbReference type="SUPFAM" id="SSF51735">
    <property type="entry name" value="NAD(P)-binding Rossmann-fold domains"/>
    <property type="match status" value="1"/>
</dbReference>
<reference evidence="4" key="1">
    <citation type="journal article" date="2019" name="Int. J. Syst. Evol. Microbiol.">
        <title>The Global Catalogue of Microorganisms (GCM) 10K type strain sequencing project: providing services to taxonomists for standard genome sequencing and annotation.</title>
        <authorList>
            <consortium name="The Broad Institute Genomics Platform"/>
            <consortium name="The Broad Institute Genome Sequencing Center for Infectious Disease"/>
            <person name="Wu L."/>
            <person name="Ma J."/>
        </authorList>
    </citation>
    <scope>NUCLEOTIDE SEQUENCE [LARGE SCALE GENOMIC DNA]</scope>
    <source>
        <strain evidence="4">CCUG 60022</strain>
    </source>
</reference>
<evidence type="ECO:0000313" key="4">
    <source>
        <dbReference type="Proteomes" id="UP001597032"/>
    </source>
</evidence>
<dbReference type="Pfam" id="PF01370">
    <property type="entry name" value="Epimerase"/>
    <property type="match status" value="1"/>
</dbReference>
<sequence length="306" mass="34930">MIHILVTGGAGNIGSSLVKKLSENNNYCIVVVDSLLTGQKAKIPTNENVIFIRGNVNNYHDISAIFHKFHFDYVFHLAAVVGVQRTLNNPLWVLEDIKGFENILNLSKNTHVKKVYFSSSSEVYGEPFEIPQNEHTTPLNSKLPYAIVKNVGEAYLKSYQQEFDLNYTIFRFFNTYGPNQSKDFVIPKFINLALKNKDLTIYGDGLQTRTFCYIDDTIDTILKIHSNNLINNDVINIGNDVEYTMVELAELIIKLTKSSSKIVHLPALKEGDMNRRCPDIKKMKAILERDLVRVEEGIEKYIKFMN</sequence>
<organism evidence="3 4">
    <name type="scientific">Lutibacter aestuarii</name>
    <dbReference type="NCBI Taxonomy" id="861111"/>
    <lineage>
        <taxon>Bacteria</taxon>
        <taxon>Pseudomonadati</taxon>
        <taxon>Bacteroidota</taxon>
        <taxon>Flavobacteriia</taxon>
        <taxon>Flavobacteriales</taxon>
        <taxon>Flavobacteriaceae</taxon>
        <taxon>Lutibacter</taxon>
    </lineage>
</organism>
<comment type="similarity">
    <text evidence="1">Belongs to the NAD(P)-dependent epimerase/dehydratase family.</text>
</comment>